<organism evidence="1 2">
    <name type="scientific">Bacillus glycinifermentans</name>
    <dbReference type="NCBI Taxonomy" id="1664069"/>
    <lineage>
        <taxon>Bacteria</taxon>
        <taxon>Bacillati</taxon>
        <taxon>Bacillota</taxon>
        <taxon>Bacilli</taxon>
        <taxon>Bacillales</taxon>
        <taxon>Bacillaceae</taxon>
        <taxon>Bacillus</taxon>
    </lineage>
</organism>
<dbReference type="Proteomes" id="UP000288675">
    <property type="component" value="Plasmid unnamed1"/>
</dbReference>
<accession>A0AAJ3Z3K2</accession>
<dbReference type="EMBL" id="CP035233">
    <property type="protein sequence ID" value="QAT68080.1"/>
    <property type="molecule type" value="Genomic_DNA"/>
</dbReference>
<keyword evidence="1" id="KW-0614">Plasmid</keyword>
<gene>
    <name evidence="1" type="ORF">EQZ20_24725</name>
</gene>
<protein>
    <submittedName>
        <fullName evidence="1">Uncharacterized protein</fullName>
    </submittedName>
</protein>
<geneLocation type="plasmid" evidence="1 2">
    <name>unnamed1</name>
</geneLocation>
<dbReference type="AlphaFoldDB" id="A0AAJ3Z3K2"/>
<evidence type="ECO:0000313" key="1">
    <source>
        <dbReference type="EMBL" id="QAT68080.1"/>
    </source>
</evidence>
<evidence type="ECO:0000313" key="2">
    <source>
        <dbReference type="Proteomes" id="UP000288675"/>
    </source>
</evidence>
<name>A0AAJ3Z3K2_9BACI</name>
<sequence length="113" mass="12914">MTKIDVKKIVLERLQGPTKDCIKQSHNTWKHAESTITKWALTSPKNGGHHKVDFHIVWKDGSEYSGRFALQYRHVLDSEGLSHYVISTLQYCINNNTGLAQQAKKMLDHLQIG</sequence>
<dbReference type="RefSeq" id="WP_128748547.1">
    <property type="nucleotide sequence ID" value="NZ_CP035233.1"/>
</dbReference>
<reference evidence="1 2" key="1">
    <citation type="submission" date="2019-01" db="EMBL/GenBank/DDBJ databases">
        <title>Genome sequence of Bacillus glycinifermentans SRCM103574.</title>
        <authorList>
            <person name="Kong H.-J."/>
            <person name="Jeong S.-Y."/>
            <person name="Jeong D.-Y."/>
        </authorList>
    </citation>
    <scope>NUCLEOTIDE SEQUENCE [LARGE SCALE GENOMIC DNA]</scope>
    <source>
        <strain evidence="1 2">SRCM103574</strain>
        <plasmid evidence="1 2">unnamed1</plasmid>
    </source>
</reference>
<dbReference type="GeneID" id="39505807"/>
<proteinExistence type="predicted"/>